<dbReference type="Pfam" id="PF08624">
    <property type="entry name" value="CRC_subunit"/>
    <property type="match status" value="1"/>
</dbReference>
<dbReference type="Proteomes" id="UP000509704">
    <property type="component" value="Chromosome 4"/>
</dbReference>
<dbReference type="AlphaFoldDB" id="A0A7H9B340"/>
<gene>
    <name evidence="2" type="ORF">HG535_0D06160</name>
</gene>
<keyword evidence="3" id="KW-1185">Reference proteome</keyword>
<proteinExistence type="predicted"/>
<sequence length="562" mass="64357">MSENDRNKIFKVSKNTIIKHERVLIKQIVLISSEPELIQGALDMFPAKVVQVPNYAGTEKQGDESSFSYKMIQTDPLGERKISAYGELQNGRSYLMDTFTLSNSAHILVLVSDLMKALQYDRSEIEFLEEYSQLLPLQLNEDEKAFLKKGGLLQSDDNTNDRYITAKSAFVRFGAATIASGVRVIDDYWESLAKEQGFTPHHRVCKLSKRLLDILIDLKPTIQYHSNRNANEEDSITNDQNEQNYYFENPYLTVSEQISFEVRQEYGREFSKGEHIGAVIPGQNINGSLEISSQFKIPKYHNKNSFQQAIQQNAMNTPIGSPSQLEQQQRYPQSQQSDVSRSTNIGFSPGSLPLSGKSGKRLLNSILDTDTLVIKRKKSEENELIKSTNDIALTNEQLNINGWKFESLRLTTDSNTNNIEFSPRGLPFYQKDRLIKRLKLLTPNQVREIEHLHDSLFLNTGLQNVRKLRAKKWTKYWQHKSGVSVGLRNIDVPTFKNRYLKEILEQTKTVTVYNELTNMDEISITKRVPNANFLGHSNIHGFKPPYANAPVNIKQDSQKERR</sequence>
<accession>A0A7H9B340</accession>
<organism evidence="2 3">
    <name type="scientific">Zygotorulaspora mrakii</name>
    <name type="common">Zygosaccharomyces mrakii</name>
    <dbReference type="NCBI Taxonomy" id="42260"/>
    <lineage>
        <taxon>Eukaryota</taxon>
        <taxon>Fungi</taxon>
        <taxon>Dikarya</taxon>
        <taxon>Ascomycota</taxon>
        <taxon>Saccharomycotina</taxon>
        <taxon>Saccharomycetes</taxon>
        <taxon>Saccharomycetales</taxon>
        <taxon>Saccharomycetaceae</taxon>
        <taxon>Zygotorulaspora</taxon>
    </lineage>
</organism>
<dbReference type="InterPro" id="IPR013933">
    <property type="entry name" value="CRC_Rsc7/Swp82"/>
</dbReference>
<evidence type="ECO:0000313" key="3">
    <source>
        <dbReference type="Proteomes" id="UP000509704"/>
    </source>
</evidence>
<dbReference type="RefSeq" id="XP_037144634.1">
    <property type="nucleotide sequence ID" value="XM_037288739.1"/>
</dbReference>
<protein>
    <submittedName>
        <fullName evidence="2">Uncharacterized protein</fullName>
    </submittedName>
</protein>
<feature type="region of interest" description="Disordered" evidence="1">
    <location>
        <begin position="316"/>
        <end position="351"/>
    </location>
</feature>
<dbReference type="KEGG" id="zmk:HG535_0D06160"/>
<feature type="compositionally biased region" description="Low complexity" evidence="1">
    <location>
        <begin position="323"/>
        <end position="337"/>
    </location>
</feature>
<evidence type="ECO:0000313" key="2">
    <source>
        <dbReference type="EMBL" id="QLG72907.1"/>
    </source>
</evidence>
<dbReference type="EMBL" id="CP058607">
    <property type="protein sequence ID" value="QLG72907.1"/>
    <property type="molecule type" value="Genomic_DNA"/>
</dbReference>
<reference evidence="2 3" key="1">
    <citation type="submission" date="2020-07" db="EMBL/GenBank/DDBJ databases">
        <title>The yeast mating-type switching endonuclease HO is a domesticated member of an unorthodox homing genetic element family.</title>
        <authorList>
            <person name="Coughlan A.Y."/>
            <person name="Lombardi L."/>
            <person name="Braun-Galleani S."/>
            <person name="Martos A.R."/>
            <person name="Galeote V."/>
            <person name="Bigey F."/>
            <person name="Dequin S."/>
            <person name="Byrne K.P."/>
            <person name="Wolfe K.H."/>
        </authorList>
    </citation>
    <scope>NUCLEOTIDE SEQUENCE [LARGE SCALE GENOMIC DNA]</scope>
    <source>
        <strain evidence="2 3">NRRL Y-6702</strain>
    </source>
</reference>
<name>A0A7H9B340_ZYGMR</name>
<dbReference type="GeneID" id="59236630"/>
<evidence type="ECO:0000256" key="1">
    <source>
        <dbReference type="SAM" id="MobiDB-lite"/>
    </source>
</evidence>
<dbReference type="OrthoDB" id="5598844at2759"/>